<gene>
    <name evidence="3" type="ORF">FFWV33_05335</name>
</gene>
<evidence type="ECO:0000313" key="4">
    <source>
        <dbReference type="Proteomes" id="UP000244527"/>
    </source>
</evidence>
<dbReference type="EMBL" id="CP020918">
    <property type="protein sequence ID" value="AWG21000.1"/>
    <property type="molecule type" value="Genomic_DNA"/>
</dbReference>
<dbReference type="GO" id="GO:0016020">
    <property type="term" value="C:membrane"/>
    <property type="evidence" value="ECO:0007669"/>
    <property type="project" value="TreeGrafter"/>
</dbReference>
<proteinExistence type="predicted"/>
<feature type="domain" description="Acyltransferase 3" evidence="2">
    <location>
        <begin position="18"/>
        <end position="340"/>
    </location>
</feature>
<dbReference type="InterPro" id="IPR050879">
    <property type="entry name" value="Acyltransferase_3"/>
</dbReference>
<name>A0A2S1LB59_9FLAO</name>
<keyword evidence="1" id="KW-0812">Transmembrane</keyword>
<dbReference type="GO" id="GO:0016747">
    <property type="term" value="F:acyltransferase activity, transferring groups other than amino-acyl groups"/>
    <property type="evidence" value="ECO:0007669"/>
    <property type="project" value="InterPro"/>
</dbReference>
<dbReference type="KEGG" id="ffa:FFWV33_05335"/>
<protein>
    <recommendedName>
        <fullName evidence="2">Acyltransferase 3 domain-containing protein</fullName>
    </recommendedName>
</protein>
<feature type="transmembrane region" description="Helical" evidence="1">
    <location>
        <begin position="237"/>
        <end position="254"/>
    </location>
</feature>
<keyword evidence="1" id="KW-1133">Transmembrane helix</keyword>
<feature type="transmembrane region" description="Helical" evidence="1">
    <location>
        <begin position="329"/>
        <end position="350"/>
    </location>
</feature>
<accession>A0A2S1LB59</accession>
<feature type="transmembrane region" description="Helical" evidence="1">
    <location>
        <begin position="128"/>
        <end position="145"/>
    </location>
</feature>
<dbReference type="RefSeq" id="WP_108739953.1">
    <property type="nucleotide sequence ID" value="NZ_CP020918.1"/>
</dbReference>
<feature type="transmembrane region" description="Helical" evidence="1">
    <location>
        <begin position="211"/>
        <end position="231"/>
    </location>
</feature>
<sequence length="364" mass="43148">MYDNIKITEESHLKRLPNLTGLRFVLAVLVVIFHIPQFFQNRGLPFYNDFAVFHKGSEAVFMFFSLSGFLIIRQLYVEKRANNTIKIKAFFYRRILRIFPLYYLVLIFGFLYYRFILPSFGYPTVADYDLFLGVLLSGTFFANIFCTYSPGGIIEMLWSIAIEEQFYFFIAPIFFFLPLKRIKVFLAVFTLLYFALYFSKVVPLLRNYSMFFFYFSFSGLCGIIMLSSTVQNLVLKFKYPLLFTFLIYFFTSIFRSNLLDIPYHMLSMVLFGLVISVLSQKKNILLDNVVLNYLGKISYGIYMYHAIVMQFVGFLFLKFLNKIYLSYSIYIVLENTLIILITVLLAHFSFKYYETYFLKLKKKF</sequence>
<feature type="transmembrane region" description="Helical" evidence="1">
    <location>
        <begin position="299"/>
        <end position="317"/>
    </location>
</feature>
<dbReference type="AlphaFoldDB" id="A0A2S1LB59"/>
<dbReference type="InterPro" id="IPR002656">
    <property type="entry name" value="Acyl_transf_3_dom"/>
</dbReference>
<keyword evidence="4" id="KW-1185">Reference proteome</keyword>
<feature type="transmembrane region" description="Helical" evidence="1">
    <location>
        <begin position="261"/>
        <end position="279"/>
    </location>
</feature>
<dbReference type="GO" id="GO:0000271">
    <property type="term" value="P:polysaccharide biosynthetic process"/>
    <property type="evidence" value="ECO:0007669"/>
    <property type="project" value="TreeGrafter"/>
</dbReference>
<dbReference type="PANTHER" id="PTHR23028:SF53">
    <property type="entry name" value="ACYL_TRANSF_3 DOMAIN-CONTAINING PROTEIN"/>
    <property type="match status" value="1"/>
</dbReference>
<dbReference type="Proteomes" id="UP000244527">
    <property type="component" value="Chromosome"/>
</dbReference>
<keyword evidence="1" id="KW-0472">Membrane</keyword>
<dbReference type="OrthoDB" id="290051at2"/>
<feature type="transmembrane region" description="Helical" evidence="1">
    <location>
        <begin position="59"/>
        <end position="77"/>
    </location>
</feature>
<evidence type="ECO:0000259" key="2">
    <source>
        <dbReference type="Pfam" id="PF01757"/>
    </source>
</evidence>
<feature type="transmembrane region" description="Helical" evidence="1">
    <location>
        <begin position="21"/>
        <end position="39"/>
    </location>
</feature>
<evidence type="ECO:0000256" key="1">
    <source>
        <dbReference type="SAM" id="Phobius"/>
    </source>
</evidence>
<dbReference type="PANTHER" id="PTHR23028">
    <property type="entry name" value="ACETYLTRANSFERASE"/>
    <property type="match status" value="1"/>
</dbReference>
<feature type="transmembrane region" description="Helical" evidence="1">
    <location>
        <begin position="98"/>
        <end position="116"/>
    </location>
</feature>
<evidence type="ECO:0000313" key="3">
    <source>
        <dbReference type="EMBL" id="AWG21000.1"/>
    </source>
</evidence>
<dbReference type="Pfam" id="PF01757">
    <property type="entry name" value="Acyl_transf_3"/>
    <property type="match status" value="1"/>
</dbReference>
<organism evidence="3 4">
    <name type="scientific">Flavobacterium faecale</name>
    <dbReference type="NCBI Taxonomy" id="1355330"/>
    <lineage>
        <taxon>Bacteria</taxon>
        <taxon>Pseudomonadati</taxon>
        <taxon>Bacteroidota</taxon>
        <taxon>Flavobacteriia</taxon>
        <taxon>Flavobacteriales</taxon>
        <taxon>Flavobacteriaceae</taxon>
        <taxon>Flavobacterium</taxon>
    </lineage>
</organism>
<reference evidence="3 4" key="1">
    <citation type="submission" date="2017-04" db="EMBL/GenBank/DDBJ databases">
        <title>Compelte genome sequence of WV33.</title>
        <authorList>
            <person name="Lee P.C."/>
        </authorList>
    </citation>
    <scope>NUCLEOTIDE SEQUENCE [LARGE SCALE GENOMIC DNA]</scope>
    <source>
        <strain evidence="3 4">WV33</strain>
    </source>
</reference>